<dbReference type="EMBL" id="KN825989">
    <property type="protein sequence ID" value="KIK80556.1"/>
    <property type="molecule type" value="Genomic_DNA"/>
</dbReference>
<gene>
    <name evidence="2" type="ORF">PAXRUDRAFT_158376</name>
</gene>
<feature type="region of interest" description="Disordered" evidence="1">
    <location>
        <begin position="1"/>
        <end position="42"/>
    </location>
</feature>
<sequence length="143" mass="14772">MVSSTATDTMNLIATSTRPQEPVGGSHKPQTQRVKGVSVGRDSEEAAIVTGLGLGTMDQMTGGISLTNPVSSQNDNNSEDVEVHHTPVISQNPNVTCQAASEVATDPETPNTKSIGPPEPGGATHKPQKVPCKLVGGCMRGKT</sequence>
<dbReference type="OrthoDB" id="10621227at2759"/>
<dbReference type="InParanoid" id="A0A0D0D9R3"/>
<evidence type="ECO:0000313" key="3">
    <source>
        <dbReference type="Proteomes" id="UP000054538"/>
    </source>
</evidence>
<dbReference type="AlphaFoldDB" id="A0A0D0D9R3"/>
<dbReference type="HOGENOM" id="CLU_1806812_0_0_1"/>
<organism evidence="2 3">
    <name type="scientific">Paxillus rubicundulus Ve08.2h10</name>
    <dbReference type="NCBI Taxonomy" id="930991"/>
    <lineage>
        <taxon>Eukaryota</taxon>
        <taxon>Fungi</taxon>
        <taxon>Dikarya</taxon>
        <taxon>Basidiomycota</taxon>
        <taxon>Agaricomycotina</taxon>
        <taxon>Agaricomycetes</taxon>
        <taxon>Agaricomycetidae</taxon>
        <taxon>Boletales</taxon>
        <taxon>Paxilineae</taxon>
        <taxon>Paxillaceae</taxon>
        <taxon>Paxillus</taxon>
    </lineage>
</organism>
<reference evidence="3" key="2">
    <citation type="submission" date="2015-01" db="EMBL/GenBank/DDBJ databases">
        <title>Evolutionary Origins and Diversification of the Mycorrhizal Mutualists.</title>
        <authorList>
            <consortium name="DOE Joint Genome Institute"/>
            <consortium name="Mycorrhizal Genomics Consortium"/>
            <person name="Kohler A."/>
            <person name="Kuo A."/>
            <person name="Nagy L.G."/>
            <person name="Floudas D."/>
            <person name="Copeland A."/>
            <person name="Barry K.W."/>
            <person name="Cichocki N."/>
            <person name="Veneault-Fourrey C."/>
            <person name="LaButti K."/>
            <person name="Lindquist E.A."/>
            <person name="Lipzen A."/>
            <person name="Lundell T."/>
            <person name="Morin E."/>
            <person name="Murat C."/>
            <person name="Riley R."/>
            <person name="Ohm R."/>
            <person name="Sun H."/>
            <person name="Tunlid A."/>
            <person name="Henrissat B."/>
            <person name="Grigoriev I.V."/>
            <person name="Hibbett D.S."/>
            <person name="Martin F."/>
        </authorList>
    </citation>
    <scope>NUCLEOTIDE SEQUENCE [LARGE SCALE GENOMIC DNA]</scope>
    <source>
        <strain evidence="3">Ve08.2h10</strain>
    </source>
</reference>
<proteinExistence type="predicted"/>
<feature type="region of interest" description="Disordered" evidence="1">
    <location>
        <begin position="101"/>
        <end position="129"/>
    </location>
</feature>
<name>A0A0D0D9R3_9AGAM</name>
<protein>
    <submittedName>
        <fullName evidence="2">Uncharacterized protein</fullName>
    </submittedName>
</protein>
<dbReference type="Proteomes" id="UP000054538">
    <property type="component" value="Unassembled WGS sequence"/>
</dbReference>
<reference evidence="2 3" key="1">
    <citation type="submission" date="2014-04" db="EMBL/GenBank/DDBJ databases">
        <authorList>
            <consortium name="DOE Joint Genome Institute"/>
            <person name="Kuo A."/>
            <person name="Kohler A."/>
            <person name="Jargeat P."/>
            <person name="Nagy L.G."/>
            <person name="Floudas D."/>
            <person name="Copeland A."/>
            <person name="Barry K.W."/>
            <person name="Cichocki N."/>
            <person name="Veneault-Fourrey C."/>
            <person name="LaButti K."/>
            <person name="Lindquist E.A."/>
            <person name="Lipzen A."/>
            <person name="Lundell T."/>
            <person name="Morin E."/>
            <person name="Murat C."/>
            <person name="Sun H."/>
            <person name="Tunlid A."/>
            <person name="Henrissat B."/>
            <person name="Grigoriev I.V."/>
            <person name="Hibbett D.S."/>
            <person name="Martin F."/>
            <person name="Nordberg H.P."/>
            <person name="Cantor M.N."/>
            <person name="Hua S.X."/>
        </authorList>
    </citation>
    <scope>NUCLEOTIDE SEQUENCE [LARGE SCALE GENOMIC DNA]</scope>
    <source>
        <strain evidence="2 3">Ve08.2h10</strain>
    </source>
</reference>
<evidence type="ECO:0000256" key="1">
    <source>
        <dbReference type="SAM" id="MobiDB-lite"/>
    </source>
</evidence>
<evidence type="ECO:0000313" key="2">
    <source>
        <dbReference type="EMBL" id="KIK80556.1"/>
    </source>
</evidence>
<feature type="compositionally biased region" description="Polar residues" evidence="1">
    <location>
        <begin position="1"/>
        <end position="19"/>
    </location>
</feature>
<keyword evidence="3" id="KW-1185">Reference proteome</keyword>
<accession>A0A0D0D9R3</accession>